<gene>
    <name evidence="4" type="ORF">C882_3080</name>
</gene>
<dbReference type="PATRIC" id="fig|1238182.3.peg.828"/>
<dbReference type="NCBIfam" id="TIGR01848">
    <property type="entry name" value="PHA_reg_PhaR"/>
    <property type="match status" value="1"/>
</dbReference>
<evidence type="ECO:0000259" key="3">
    <source>
        <dbReference type="Pfam" id="PF07879"/>
    </source>
</evidence>
<evidence type="ECO:0000256" key="1">
    <source>
        <dbReference type="SAM" id="MobiDB-lite"/>
    </source>
</evidence>
<dbReference type="InterPro" id="IPR010134">
    <property type="entry name" value="PHA_reg_PhaR"/>
</dbReference>
<feature type="compositionally biased region" description="Basic and acidic residues" evidence="1">
    <location>
        <begin position="187"/>
        <end position="204"/>
    </location>
</feature>
<dbReference type="Proteomes" id="UP000009881">
    <property type="component" value="Unassembled WGS sequence"/>
</dbReference>
<feature type="domain" description="PHB accumulation regulatory" evidence="2">
    <location>
        <begin position="77"/>
        <end position="116"/>
    </location>
</feature>
<reference evidence="4 5" key="1">
    <citation type="journal article" date="2013" name="Genome Announc.">
        <title>Draft Genome Sequence of an Alphaproteobacterium, Caenispirillum salinarum AK4(T), Isolated from a Solar Saltern.</title>
        <authorList>
            <person name="Khatri I."/>
            <person name="Singh A."/>
            <person name="Korpole S."/>
            <person name="Pinnaka A.K."/>
            <person name="Subramanian S."/>
        </authorList>
    </citation>
    <scope>NUCLEOTIDE SEQUENCE [LARGE SCALE GENOMIC DNA]</scope>
    <source>
        <strain evidence="4 5">AK4</strain>
    </source>
</reference>
<dbReference type="AlphaFoldDB" id="K9HUT3"/>
<proteinExistence type="predicted"/>
<organism evidence="4 5">
    <name type="scientific">Caenispirillum salinarum AK4</name>
    <dbReference type="NCBI Taxonomy" id="1238182"/>
    <lineage>
        <taxon>Bacteria</taxon>
        <taxon>Pseudomonadati</taxon>
        <taxon>Pseudomonadota</taxon>
        <taxon>Alphaproteobacteria</taxon>
        <taxon>Rhodospirillales</taxon>
        <taxon>Novispirillaceae</taxon>
        <taxon>Caenispirillum</taxon>
    </lineage>
</organism>
<comment type="caution">
    <text evidence="4">The sequence shown here is derived from an EMBL/GenBank/DDBJ whole genome shotgun (WGS) entry which is preliminary data.</text>
</comment>
<protein>
    <submittedName>
        <fullName evidence="4">PhbF</fullName>
    </submittedName>
</protein>
<evidence type="ECO:0000313" key="4">
    <source>
        <dbReference type="EMBL" id="EKV32016.1"/>
    </source>
</evidence>
<dbReference type="EMBL" id="ANHY01000004">
    <property type="protein sequence ID" value="EKV32016.1"/>
    <property type="molecule type" value="Genomic_DNA"/>
</dbReference>
<dbReference type="Pfam" id="PF07879">
    <property type="entry name" value="PHB_acc_N"/>
    <property type="match status" value="1"/>
</dbReference>
<dbReference type="GO" id="GO:0006355">
    <property type="term" value="P:regulation of DNA-templated transcription"/>
    <property type="evidence" value="ECO:0007669"/>
    <property type="project" value="InterPro"/>
</dbReference>
<feature type="compositionally biased region" description="Gly residues" evidence="1">
    <location>
        <begin position="168"/>
        <end position="184"/>
    </location>
</feature>
<dbReference type="RefSeq" id="WP_009539277.1">
    <property type="nucleotide sequence ID" value="NZ_ANHY01000004.1"/>
</dbReference>
<dbReference type="OrthoDB" id="9795345at2"/>
<name>K9HUT3_9PROT</name>
<feature type="region of interest" description="Disordered" evidence="1">
    <location>
        <begin position="159"/>
        <end position="246"/>
    </location>
</feature>
<keyword evidence="5" id="KW-1185">Reference proteome</keyword>
<evidence type="ECO:0000259" key="2">
    <source>
        <dbReference type="Pfam" id="PF05233"/>
    </source>
</evidence>
<dbReference type="eggNOG" id="COG5394">
    <property type="taxonomic scope" value="Bacteria"/>
</dbReference>
<sequence length="246" mass="26765">MAETSKAHAAPITIKKYANRRLYNTATSSYVTLEHLCQMVKDNEDFVVYDAKTGEDITRSVLTQIIVEEEGKGQNLLPISFLRQLISLYGDSLADVVPRYLEMSMTSFYRNEEQMRDMMQKAVQGMFPLNQIEEMNKQNMAIFESAMKMFSPFNYKEGEAPGMAAGQPQGGTPPGNGAPKGGQGAEKTGDPVRRGQENIEELRARLNTMQHQIDELLGRGPGAGGKGAASGTGTNTSTGTGGKKTG</sequence>
<dbReference type="STRING" id="1238182.C882_3080"/>
<evidence type="ECO:0000313" key="5">
    <source>
        <dbReference type="Proteomes" id="UP000009881"/>
    </source>
</evidence>
<accession>K9HUT3</accession>
<dbReference type="InterPro" id="IPR012909">
    <property type="entry name" value="PHA_DNA-bd_N"/>
</dbReference>
<dbReference type="Pfam" id="PF05233">
    <property type="entry name" value="PHB_acc"/>
    <property type="match status" value="1"/>
</dbReference>
<feature type="compositionally biased region" description="Gly residues" evidence="1">
    <location>
        <begin position="219"/>
        <end position="230"/>
    </location>
</feature>
<feature type="domain" description="PHA accumulation regulator DNA-binding N-terminal" evidence="3">
    <location>
        <begin position="13"/>
        <end position="73"/>
    </location>
</feature>
<dbReference type="InterPro" id="IPR007897">
    <property type="entry name" value="PHB_accumulat"/>
</dbReference>